<sequence length="220" mass="23911">MKREESLHQFLTEPIYCILGEALCLGRGNIETARQVIDAGVKVIQYREKHKSWREKYAEASQIAAMCHKAGVTFIMNDSVDLAIACGADGIHVGQDDAPYSFVRRLAGPDVLIGVSTNTIDEIKGAIADGADYVGFGPMYPTQSKKDANDVVSDEAIRYALTQNDMPLTCIGGVGPENMAHLYKEGFRSFAMISSIISQPDIGAAVRHMRDILSKAAQEG</sequence>
<feature type="binding site" evidence="9">
    <location>
        <begin position="193"/>
        <end position="194"/>
    </location>
    <ligand>
        <name>2-[(2R,5Z)-2-carboxy-4-methylthiazol-5(2H)-ylidene]ethyl phosphate</name>
        <dbReference type="ChEBI" id="CHEBI:62899"/>
    </ligand>
</feature>
<dbReference type="GO" id="GO:0005737">
    <property type="term" value="C:cytoplasm"/>
    <property type="evidence" value="ECO:0007669"/>
    <property type="project" value="TreeGrafter"/>
</dbReference>
<evidence type="ECO:0000256" key="2">
    <source>
        <dbReference type="ARBA" id="ARBA00022679"/>
    </source>
</evidence>
<dbReference type="UniPathway" id="UPA00060">
    <property type="reaction ID" value="UER00141"/>
</dbReference>
<dbReference type="GO" id="GO:0009229">
    <property type="term" value="P:thiamine diphosphate biosynthetic process"/>
    <property type="evidence" value="ECO:0007669"/>
    <property type="project" value="UniProtKB-UniRule"/>
</dbReference>
<dbReference type="EMBL" id="JBIEKR010000003">
    <property type="protein sequence ID" value="MFG6272313.1"/>
    <property type="molecule type" value="Genomic_DNA"/>
</dbReference>
<dbReference type="EC" id="2.5.1.3" evidence="9"/>
<comment type="catalytic activity">
    <reaction evidence="7 9 10">
        <text>2-(2-carboxy-4-methylthiazol-5-yl)ethyl phosphate + 4-amino-2-methyl-5-(diphosphooxymethyl)pyrimidine + 2 H(+) = thiamine phosphate + CO2 + diphosphate</text>
        <dbReference type="Rhea" id="RHEA:47848"/>
        <dbReference type="ChEBI" id="CHEBI:15378"/>
        <dbReference type="ChEBI" id="CHEBI:16526"/>
        <dbReference type="ChEBI" id="CHEBI:33019"/>
        <dbReference type="ChEBI" id="CHEBI:37575"/>
        <dbReference type="ChEBI" id="CHEBI:57841"/>
        <dbReference type="ChEBI" id="CHEBI:62890"/>
        <dbReference type="EC" id="2.5.1.3"/>
    </reaction>
</comment>
<keyword evidence="4 9" id="KW-0460">Magnesium</keyword>
<dbReference type="FunFam" id="3.20.20.70:FF:000096">
    <property type="entry name" value="Thiamine-phosphate synthase"/>
    <property type="match status" value="1"/>
</dbReference>
<feature type="binding site" evidence="9">
    <location>
        <position position="173"/>
    </location>
    <ligand>
        <name>2-[(2R,5Z)-2-carboxy-4-methylthiazol-5(2H)-ylidene]ethyl phosphate</name>
        <dbReference type="ChEBI" id="CHEBI:62899"/>
    </ligand>
</feature>
<feature type="domain" description="Thiamine phosphate synthase/TenI" evidence="12">
    <location>
        <begin position="15"/>
        <end position="196"/>
    </location>
</feature>
<dbReference type="InterPro" id="IPR022998">
    <property type="entry name" value="ThiamineP_synth_TenI"/>
</dbReference>
<comment type="similarity">
    <text evidence="9 10">Belongs to the thiamine-phosphate synthase family.</text>
</comment>
<keyword evidence="16" id="KW-1185">Reference proteome</keyword>
<dbReference type="PANTHER" id="PTHR20857:SF15">
    <property type="entry name" value="THIAMINE-PHOSPHATE SYNTHASE"/>
    <property type="match status" value="1"/>
</dbReference>
<comment type="cofactor">
    <cofactor evidence="9">
        <name>Mg(2+)</name>
        <dbReference type="ChEBI" id="CHEBI:18420"/>
    </cofactor>
    <text evidence="9">Binds 1 Mg(2+) ion per subunit.</text>
</comment>
<feature type="binding site" evidence="9">
    <location>
        <position position="116"/>
    </location>
    <ligand>
        <name>4-amino-2-methyl-5-(diphosphooxymethyl)pyrimidine</name>
        <dbReference type="ChEBI" id="CHEBI:57841"/>
    </ligand>
</feature>
<evidence type="ECO:0000256" key="6">
    <source>
        <dbReference type="ARBA" id="ARBA00047334"/>
    </source>
</evidence>
<keyword evidence="3 9" id="KW-0479">Metal-binding</keyword>
<comment type="catalytic activity">
    <reaction evidence="6 9 10">
        <text>4-methyl-5-(2-phosphooxyethyl)-thiazole + 4-amino-2-methyl-5-(diphosphooxymethyl)pyrimidine + H(+) = thiamine phosphate + diphosphate</text>
        <dbReference type="Rhea" id="RHEA:22328"/>
        <dbReference type="ChEBI" id="CHEBI:15378"/>
        <dbReference type="ChEBI" id="CHEBI:33019"/>
        <dbReference type="ChEBI" id="CHEBI:37575"/>
        <dbReference type="ChEBI" id="CHEBI:57841"/>
        <dbReference type="ChEBI" id="CHEBI:58296"/>
        <dbReference type="EC" id="2.5.1.3"/>
    </reaction>
</comment>
<gene>
    <name evidence="9 14" type="primary">thiE</name>
    <name evidence="13" type="ORF">ACGTZG_03835</name>
    <name evidence="14" type="ORF">HF872_06140</name>
</gene>
<dbReference type="Proteomes" id="UP000591071">
    <property type="component" value="Unassembled WGS sequence"/>
</dbReference>
<organism evidence="14 15">
    <name type="scientific">Megasphaera hexanoica</name>
    <dbReference type="NCBI Taxonomy" id="1675036"/>
    <lineage>
        <taxon>Bacteria</taxon>
        <taxon>Bacillati</taxon>
        <taxon>Bacillota</taxon>
        <taxon>Negativicutes</taxon>
        <taxon>Veillonellales</taxon>
        <taxon>Veillonellaceae</taxon>
        <taxon>Megasphaera</taxon>
    </lineage>
</organism>
<dbReference type="AlphaFoldDB" id="A0A848BR58"/>
<dbReference type="InterPro" id="IPR034291">
    <property type="entry name" value="TMP_synthase"/>
</dbReference>
<dbReference type="GO" id="GO:0004789">
    <property type="term" value="F:thiamine-phosphate diphosphorylase activity"/>
    <property type="evidence" value="ECO:0007669"/>
    <property type="project" value="UniProtKB-UniRule"/>
</dbReference>
<evidence type="ECO:0000256" key="8">
    <source>
        <dbReference type="ARBA" id="ARBA00047883"/>
    </source>
</evidence>
<feature type="binding site" evidence="9">
    <location>
        <position position="78"/>
    </location>
    <ligand>
        <name>Mg(2+)</name>
        <dbReference type="ChEBI" id="CHEBI:18420"/>
    </ligand>
</feature>
<dbReference type="SUPFAM" id="SSF51391">
    <property type="entry name" value="Thiamin phosphate synthase"/>
    <property type="match status" value="1"/>
</dbReference>
<dbReference type="Proteomes" id="UP001605989">
    <property type="component" value="Unassembled WGS sequence"/>
</dbReference>
<dbReference type="Pfam" id="PF02581">
    <property type="entry name" value="TMP-TENI"/>
    <property type="match status" value="1"/>
</dbReference>
<dbReference type="HAMAP" id="MF_00097">
    <property type="entry name" value="TMP_synthase"/>
    <property type="match status" value="1"/>
</dbReference>
<evidence type="ECO:0000256" key="1">
    <source>
        <dbReference type="ARBA" id="ARBA00005165"/>
    </source>
</evidence>
<accession>A0A848BR58</accession>
<dbReference type="OrthoDB" id="9812206at2"/>
<dbReference type="Gene3D" id="3.20.20.70">
    <property type="entry name" value="Aldolase class I"/>
    <property type="match status" value="1"/>
</dbReference>
<keyword evidence="2 9" id="KW-0808">Transferase</keyword>
<comment type="pathway">
    <text evidence="1 9 11">Cofactor biosynthesis; thiamine diphosphate biosynthesis; thiamine phosphate from 4-amino-2-methyl-5-diphosphomethylpyrimidine and 4-methyl-5-(2-phosphoethyl)-thiazole: step 1/1.</text>
</comment>
<feature type="binding site" evidence="9">
    <location>
        <begin position="142"/>
        <end position="144"/>
    </location>
    <ligand>
        <name>2-[(2R,5Z)-2-carboxy-4-methylthiazol-5(2H)-ylidene]ethyl phosphate</name>
        <dbReference type="ChEBI" id="CHEBI:62899"/>
    </ligand>
</feature>
<dbReference type="CDD" id="cd00564">
    <property type="entry name" value="TMP_TenI"/>
    <property type="match status" value="1"/>
</dbReference>
<comment type="catalytic activity">
    <reaction evidence="8 9 10">
        <text>2-[(2R,5Z)-2-carboxy-4-methylthiazol-5(2H)-ylidene]ethyl phosphate + 4-amino-2-methyl-5-(diphosphooxymethyl)pyrimidine + 2 H(+) = thiamine phosphate + CO2 + diphosphate</text>
        <dbReference type="Rhea" id="RHEA:47844"/>
        <dbReference type="ChEBI" id="CHEBI:15378"/>
        <dbReference type="ChEBI" id="CHEBI:16526"/>
        <dbReference type="ChEBI" id="CHEBI:33019"/>
        <dbReference type="ChEBI" id="CHEBI:37575"/>
        <dbReference type="ChEBI" id="CHEBI:57841"/>
        <dbReference type="ChEBI" id="CHEBI:62899"/>
        <dbReference type="EC" id="2.5.1.3"/>
    </reaction>
</comment>
<name>A0A848BR58_9FIRM</name>
<dbReference type="InterPro" id="IPR013785">
    <property type="entry name" value="Aldolase_TIM"/>
</dbReference>
<keyword evidence="5 9" id="KW-0784">Thiamine biosynthesis</keyword>
<dbReference type="RefSeq" id="WP_075581240.1">
    <property type="nucleotide sequence ID" value="NZ_CP011940.1"/>
</dbReference>
<evidence type="ECO:0000313" key="16">
    <source>
        <dbReference type="Proteomes" id="UP001605989"/>
    </source>
</evidence>
<evidence type="ECO:0000256" key="4">
    <source>
        <dbReference type="ARBA" id="ARBA00022842"/>
    </source>
</evidence>
<evidence type="ECO:0000256" key="10">
    <source>
        <dbReference type="RuleBase" id="RU003826"/>
    </source>
</evidence>
<proteinExistence type="inferred from homology"/>
<feature type="binding site" evidence="9">
    <location>
        <begin position="45"/>
        <end position="49"/>
    </location>
    <ligand>
        <name>4-amino-2-methyl-5-(diphosphooxymethyl)pyrimidine</name>
        <dbReference type="ChEBI" id="CHEBI:57841"/>
    </ligand>
</feature>
<dbReference type="PANTHER" id="PTHR20857">
    <property type="entry name" value="THIAMINE-PHOSPHATE PYROPHOSPHORYLASE"/>
    <property type="match status" value="1"/>
</dbReference>
<dbReference type="InterPro" id="IPR036206">
    <property type="entry name" value="ThiamineP_synth_sf"/>
</dbReference>
<feature type="binding site" evidence="9">
    <location>
        <position position="77"/>
    </location>
    <ligand>
        <name>4-amino-2-methyl-5-(diphosphooxymethyl)pyrimidine</name>
        <dbReference type="ChEBI" id="CHEBI:57841"/>
    </ligand>
</feature>
<evidence type="ECO:0000256" key="7">
    <source>
        <dbReference type="ARBA" id="ARBA00047851"/>
    </source>
</evidence>
<evidence type="ECO:0000313" key="14">
    <source>
        <dbReference type="EMBL" id="NME28202.1"/>
    </source>
</evidence>
<evidence type="ECO:0000313" key="15">
    <source>
        <dbReference type="Proteomes" id="UP000591071"/>
    </source>
</evidence>
<dbReference type="EMBL" id="JABAFG010000008">
    <property type="protein sequence ID" value="NME28202.1"/>
    <property type="molecule type" value="Genomic_DNA"/>
</dbReference>
<comment type="function">
    <text evidence="9">Condenses 4-methyl-5-(beta-hydroxyethyl)thiazole monophosphate (THZ-P) and 2-methyl-4-amino-5-hydroxymethyl pyrimidine pyrophosphate (HMP-PP) to form thiamine monophosphate (TMP).</text>
</comment>
<protein>
    <recommendedName>
        <fullName evidence="9">Thiamine-phosphate synthase</fullName>
        <shortName evidence="9">TP synthase</shortName>
        <shortName evidence="9">TPS</shortName>
        <ecNumber evidence="9">2.5.1.3</ecNumber>
    </recommendedName>
    <alternativeName>
        <fullName evidence="9">Thiamine-phosphate pyrophosphorylase</fullName>
        <shortName evidence="9">TMP pyrophosphorylase</shortName>
        <shortName evidence="9">TMP-PPase</shortName>
    </alternativeName>
</protein>
<reference evidence="13 16" key="2">
    <citation type="submission" date="2024-10" db="EMBL/GenBank/DDBJ databases">
        <authorList>
            <person name="Sang B.-I."/>
            <person name="Prabhaharan D."/>
        </authorList>
    </citation>
    <scope>NUCLEOTIDE SEQUENCE [LARGE SCALE GENOMIC DNA]</scope>
    <source>
        <strain evidence="13 16">MH</strain>
    </source>
</reference>
<evidence type="ECO:0000313" key="13">
    <source>
        <dbReference type="EMBL" id="MFG6272313.1"/>
    </source>
</evidence>
<dbReference type="KEGG" id="mhw:ACT01_07195"/>
<evidence type="ECO:0000256" key="9">
    <source>
        <dbReference type="HAMAP-Rule" id="MF_00097"/>
    </source>
</evidence>
<evidence type="ECO:0000256" key="3">
    <source>
        <dbReference type="ARBA" id="ARBA00022723"/>
    </source>
</evidence>
<dbReference type="NCBIfam" id="TIGR00693">
    <property type="entry name" value="thiE"/>
    <property type="match status" value="1"/>
</dbReference>
<evidence type="ECO:0000259" key="12">
    <source>
        <dbReference type="Pfam" id="PF02581"/>
    </source>
</evidence>
<feature type="binding site" evidence="9">
    <location>
        <position position="97"/>
    </location>
    <ligand>
        <name>Mg(2+)</name>
        <dbReference type="ChEBI" id="CHEBI:18420"/>
    </ligand>
</feature>
<dbReference type="GO" id="GO:0009228">
    <property type="term" value="P:thiamine biosynthetic process"/>
    <property type="evidence" value="ECO:0007669"/>
    <property type="project" value="UniProtKB-KW"/>
</dbReference>
<dbReference type="GO" id="GO:0000287">
    <property type="term" value="F:magnesium ion binding"/>
    <property type="evidence" value="ECO:0007669"/>
    <property type="project" value="UniProtKB-UniRule"/>
</dbReference>
<evidence type="ECO:0000256" key="11">
    <source>
        <dbReference type="RuleBase" id="RU004253"/>
    </source>
</evidence>
<feature type="binding site" evidence="9">
    <location>
        <position position="145"/>
    </location>
    <ligand>
        <name>4-amino-2-methyl-5-(diphosphooxymethyl)pyrimidine</name>
        <dbReference type="ChEBI" id="CHEBI:57841"/>
    </ligand>
</feature>
<evidence type="ECO:0000256" key="5">
    <source>
        <dbReference type="ARBA" id="ARBA00022977"/>
    </source>
</evidence>
<reference evidence="14 15" key="1">
    <citation type="submission" date="2020-04" db="EMBL/GenBank/DDBJ databases">
        <authorList>
            <person name="Hitch T.C.A."/>
            <person name="Wylensek D."/>
            <person name="Clavel T."/>
        </authorList>
    </citation>
    <scope>NUCLEOTIDE SEQUENCE [LARGE SCALE GENOMIC DNA]</scope>
    <source>
        <strain evidence="14 15">Oil-RF-744-FAT-WT-6-1</strain>
    </source>
</reference>
<comment type="caution">
    <text evidence="14">The sequence shown here is derived from an EMBL/GenBank/DDBJ whole genome shotgun (WGS) entry which is preliminary data.</text>
</comment>